<dbReference type="OrthoDB" id="7448293at2759"/>
<dbReference type="InterPro" id="IPR051333">
    <property type="entry name" value="CLIP_Serine_Protease"/>
</dbReference>
<evidence type="ECO:0000256" key="1">
    <source>
        <dbReference type="SAM" id="SignalP"/>
    </source>
</evidence>
<dbReference type="InterPro" id="IPR009003">
    <property type="entry name" value="Peptidase_S1_PA"/>
</dbReference>
<proteinExistence type="predicted"/>
<dbReference type="EMBL" id="OV170222">
    <property type="protein sequence ID" value="CAH0721585.1"/>
    <property type="molecule type" value="Genomic_DNA"/>
</dbReference>
<sequence>MRIALLFAAYAGIVLALDNESTDNGNVVNRGTFPYMAFLYYPDDSVVDEKGVRITKSAVLIQENWLISSSFVDANTSNDFPKKTLLARLGAISIDNNFTLNEDENEQEREIIQIARPYNFNTTLWWYSDISLLKTLLPFVTTPTVSVVPTISKNSDLFEMSCYVLLYVRIANTTAERTLMKSTVDLLEASLDKCGSNFKNDTMFCAAPSDEKSAIFNDSNFCEGNRGGPLLCDNELTGIQTYINDCQQPYLYQRLSAWENLLSCAVQEKCLEEQCSTICFLINKDTTTLMAVTTDKDNDVMFDNEFKNNASTTNTDTSIIPTLTTTITTVTTTTTEATTVKDTTLSTTIVTKSKRPAGKKATLTHKTPRIVEYTASVTTEIVDTDNEDIAVRKTVVQAQNHKLHSKASFKIFNLIPYFTSVTLIIMYFT</sequence>
<name>A0A8J9VKX0_9NEOP</name>
<dbReference type="Gene3D" id="2.40.10.10">
    <property type="entry name" value="Trypsin-like serine proteases"/>
    <property type="match status" value="1"/>
</dbReference>
<dbReference type="GO" id="GO:0004252">
    <property type="term" value="F:serine-type endopeptidase activity"/>
    <property type="evidence" value="ECO:0007669"/>
    <property type="project" value="InterPro"/>
</dbReference>
<feature type="signal peptide" evidence="1">
    <location>
        <begin position="1"/>
        <end position="16"/>
    </location>
</feature>
<dbReference type="Pfam" id="PF00089">
    <property type="entry name" value="Trypsin"/>
    <property type="match status" value="1"/>
</dbReference>
<feature type="domain" description="Peptidase S1" evidence="2">
    <location>
        <begin position="22"/>
        <end position="267"/>
    </location>
</feature>
<feature type="chain" id="PRO_5035468212" description="Peptidase S1 domain-containing protein" evidence="1">
    <location>
        <begin position="17"/>
        <end position="429"/>
    </location>
</feature>
<accession>A0A8J9VKX0</accession>
<protein>
    <recommendedName>
        <fullName evidence="2">Peptidase S1 domain-containing protein</fullName>
    </recommendedName>
</protein>
<keyword evidence="1" id="KW-0732">Signal</keyword>
<feature type="non-terminal residue" evidence="3">
    <location>
        <position position="429"/>
    </location>
</feature>
<dbReference type="GO" id="GO:0006508">
    <property type="term" value="P:proteolysis"/>
    <property type="evidence" value="ECO:0007669"/>
    <property type="project" value="InterPro"/>
</dbReference>
<dbReference type="Proteomes" id="UP000838878">
    <property type="component" value="Chromosome 2"/>
</dbReference>
<dbReference type="SUPFAM" id="SSF50494">
    <property type="entry name" value="Trypsin-like serine proteases"/>
    <property type="match status" value="1"/>
</dbReference>
<dbReference type="PANTHER" id="PTHR24260">
    <property type="match status" value="1"/>
</dbReference>
<keyword evidence="4" id="KW-1185">Reference proteome</keyword>
<evidence type="ECO:0000259" key="2">
    <source>
        <dbReference type="PROSITE" id="PS50240"/>
    </source>
</evidence>
<dbReference type="InterPro" id="IPR001254">
    <property type="entry name" value="Trypsin_dom"/>
</dbReference>
<organism evidence="3 4">
    <name type="scientific">Brenthis ino</name>
    <name type="common">lesser marbled fritillary</name>
    <dbReference type="NCBI Taxonomy" id="405034"/>
    <lineage>
        <taxon>Eukaryota</taxon>
        <taxon>Metazoa</taxon>
        <taxon>Ecdysozoa</taxon>
        <taxon>Arthropoda</taxon>
        <taxon>Hexapoda</taxon>
        <taxon>Insecta</taxon>
        <taxon>Pterygota</taxon>
        <taxon>Neoptera</taxon>
        <taxon>Endopterygota</taxon>
        <taxon>Lepidoptera</taxon>
        <taxon>Glossata</taxon>
        <taxon>Ditrysia</taxon>
        <taxon>Papilionoidea</taxon>
        <taxon>Nymphalidae</taxon>
        <taxon>Heliconiinae</taxon>
        <taxon>Argynnini</taxon>
        <taxon>Brenthis</taxon>
    </lineage>
</organism>
<dbReference type="SMART" id="SM00020">
    <property type="entry name" value="Tryp_SPc"/>
    <property type="match status" value="1"/>
</dbReference>
<evidence type="ECO:0000313" key="3">
    <source>
        <dbReference type="EMBL" id="CAH0721585.1"/>
    </source>
</evidence>
<evidence type="ECO:0000313" key="4">
    <source>
        <dbReference type="Proteomes" id="UP000838878"/>
    </source>
</evidence>
<dbReference type="PROSITE" id="PS50240">
    <property type="entry name" value="TRYPSIN_DOM"/>
    <property type="match status" value="1"/>
</dbReference>
<dbReference type="InterPro" id="IPR043504">
    <property type="entry name" value="Peptidase_S1_PA_chymotrypsin"/>
</dbReference>
<gene>
    <name evidence="3" type="ORF">BINO364_LOCUS7670</name>
</gene>
<reference evidence="3" key="1">
    <citation type="submission" date="2021-12" db="EMBL/GenBank/DDBJ databases">
        <authorList>
            <person name="Martin H S."/>
        </authorList>
    </citation>
    <scope>NUCLEOTIDE SEQUENCE</scope>
</reference>
<dbReference type="PANTHER" id="PTHR24260:SF136">
    <property type="entry name" value="GH08193P-RELATED"/>
    <property type="match status" value="1"/>
</dbReference>
<dbReference type="AlphaFoldDB" id="A0A8J9VKX0"/>